<dbReference type="PROSITE" id="PS50296">
    <property type="entry name" value="SUI1"/>
    <property type="match status" value="1"/>
</dbReference>
<dbReference type="GO" id="GO:0003743">
    <property type="term" value="F:translation initiation factor activity"/>
    <property type="evidence" value="ECO:0007669"/>
    <property type="project" value="UniProtKB-UniRule"/>
</dbReference>
<accession>Q74MS6</accession>
<dbReference type="InterPro" id="IPR005872">
    <property type="entry name" value="SUI1_arc_bac"/>
</dbReference>
<comment type="similarity">
    <text evidence="3">Belongs to the SUI1 family.</text>
</comment>
<dbReference type="Gene3D" id="3.30.780.10">
    <property type="entry name" value="SUI1-like domain"/>
    <property type="match status" value="1"/>
</dbReference>
<keyword evidence="1 3" id="KW-0810">Translation regulation</keyword>
<keyword evidence="6" id="KW-1185">Reference proteome</keyword>
<evidence type="ECO:0000313" key="6">
    <source>
        <dbReference type="Proteomes" id="UP000000578"/>
    </source>
</evidence>
<dbReference type="CDD" id="cd11567">
    <property type="entry name" value="YciH_like"/>
    <property type="match status" value="1"/>
</dbReference>
<evidence type="ECO:0000256" key="1">
    <source>
        <dbReference type="ARBA" id="ARBA00022845"/>
    </source>
</evidence>
<feature type="domain" description="SUI1" evidence="4">
    <location>
        <begin position="28"/>
        <end position="96"/>
    </location>
</feature>
<evidence type="ECO:0000313" key="5">
    <source>
        <dbReference type="EMBL" id="AAR39115.1"/>
    </source>
</evidence>
<proteinExistence type="inferred from homology"/>
<gene>
    <name evidence="5" type="ordered locus">NEQ264</name>
</gene>
<reference evidence="5 6" key="1">
    <citation type="journal article" date="2003" name="Proc. Natl. Acad. Sci. U.S.A.">
        <title>The genome of Nanoarchaeum equitans: insights into early archaeal evolution and derived parasitism.</title>
        <authorList>
            <person name="Waters E."/>
            <person name="Hohn M.J."/>
            <person name="Ahel I."/>
            <person name="Graham D.E."/>
            <person name="Adams M.D."/>
            <person name="Barnstead M."/>
            <person name="Beeson K.Y."/>
            <person name="Bibbs L."/>
            <person name="Bolanos R."/>
            <person name="Keller M."/>
            <person name="Kretz K."/>
            <person name="Lin X."/>
            <person name="Mathur E."/>
            <person name="Ni J."/>
            <person name="Podar M."/>
            <person name="Richardson T."/>
            <person name="Sutton G.G."/>
            <person name="Simon M."/>
            <person name="Soll D."/>
            <person name="Stetter K.O."/>
            <person name="Short J.M."/>
            <person name="Noordewier M."/>
        </authorList>
    </citation>
    <scope>NUCLEOTIDE SEQUENCE [LARGE SCALE GENOMIC DNA]</scope>
    <source>
        <strain evidence="5 6">Kin4-M</strain>
    </source>
</reference>
<evidence type="ECO:0000256" key="2">
    <source>
        <dbReference type="ARBA" id="ARBA00022917"/>
    </source>
</evidence>
<dbReference type="InterPro" id="IPR001950">
    <property type="entry name" value="SUI1"/>
</dbReference>
<keyword evidence="2 3" id="KW-0648">Protein biosynthesis</keyword>
<name>Q74MS6_NANEQ</name>
<dbReference type="InterPro" id="IPR036877">
    <property type="entry name" value="SUI1_dom_sf"/>
</dbReference>
<dbReference type="GO" id="GO:0006417">
    <property type="term" value="P:regulation of translation"/>
    <property type="evidence" value="ECO:0007669"/>
    <property type="project" value="UniProtKB-KW"/>
</dbReference>
<dbReference type="BioCyc" id="NEQU228908:GJB6-281-MONOMER"/>
<dbReference type="EnsemblBacteria" id="AAR39115">
    <property type="protein sequence ID" value="AAR39115"/>
    <property type="gene ID" value="NEQ264"/>
</dbReference>
<organism evidence="5 6">
    <name type="scientific">Nanoarchaeum equitans (strain Kin4-M)</name>
    <dbReference type="NCBI Taxonomy" id="228908"/>
    <lineage>
        <taxon>Archaea</taxon>
        <taxon>Nanobdellota</taxon>
        <taxon>Candidatus Nanoarchaeia</taxon>
        <taxon>Nanoarchaeales</taxon>
        <taxon>Nanoarchaeaceae</taxon>
        <taxon>Nanoarchaeum</taxon>
    </lineage>
</organism>
<dbReference type="STRING" id="228908.NEQ264"/>
<dbReference type="Pfam" id="PF01253">
    <property type="entry name" value="SUI1"/>
    <property type="match status" value="1"/>
</dbReference>
<protein>
    <recommendedName>
        <fullName evidence="3">Protein translation factor SUI1 homolog</fullName>
    </recommendedName>
</protein>
<dbReference type="AlphaFoldDB" id="Q74MS6"/>
<dbReference type="GO" id="GO:0001731">
    <property type="term" value="P:formation of translation preinitiation complex"/>
    <property type="evidence" value="ECO:0007669"/>
    <property type="project" value="UniProtKB-UniRule"/>
</dbReference>
<dbReference type="KEGG" id="neq:NEQ264"/>
<dbReference type="Proteomes" id="UP000000578">
    <property type="component" value="Chromosome"/>
</dbReference>
<dbReference type="SUPFAM" id="SSF55159">
    <property type="entry name" value="eIF1-like"/>
    <property type="match status" value="1"/>
</dbReference>
<dbReference type="EMBL" id="AE017199">
    <property type="protein sequence ID" value="AAR39115.1"/>
    <property type="molecule type" value="Genomic_DNA"/>
</dbReference>
<evidence type="ECO:0000256" key="3">
    <source>
        <dbReference type="PIRNR" id="PIRNR037511"/>
    </source>
</evidence>
<dbReference type="HOGENOM" id="CLU_082805_6_1_2"/>
<sequence>MKLKKISGGFDELLEELESQIEQETRKIKVVLDERKKKKRTPSKVTIIYGIPEEEAEEVVKYLKKKIGTGGTYKNGAIELRGDVRKKIKPILIELGYREDQIEIE</sequence>
<dbReference type="GO" id="GO:0002188">
    <property type="term" value="P:translation reinitiation"/>
    <property type="evidence" value="ECO:0007669"/>
    <property type="project" value="UniProtKB-UniRule"/>
</dbReference>
<dbReference type="PIRSF" id="PIRSF037511">
    <property type="entry name" value="Transl_init_SUI1_pro"/>
    <property type="match status" value="1"/>
</dbReference>
<evidence type="ECO:0000259" key="4">
    <source>
        <dbReference type="PROSITE" id="PS50296"/>
    </source>
</evidence>